<dbReference type="EMBL" id="CBSD020000013">
    <property type="protein sequence ID" value="CDG73880.1"/>
    <property type="molecule type" value="Genomic_DNA"/>
</dbReference>
<comment type="caution">
    <text evidence="2">The sequence shown here is derived from an EMBL/GenBank/DDBJ whole genome shotgun (WGS) entry which is preliminary data.</text>
</comment>
<proteinExistence type="predicted"/>
<dbReference type="InterPro" id="IPR011010">
    <property type="entry name" value="DNA_brk_join_enz"/>
</dbReference>
<sequence>MEMNKSLLVDSFDKSKNTFISFKGYEFHIFDNKWFLDINATLNLNYVNFLKEDVKYDVLLTLSNFAQYSSSFHTANMNKYIAKYVEITQQDHFSVEGLLNYKNFYSSKKDEYKVAMLRVFLKKLYDLGYSSVDDEIYDLMDSWRLSGNEKGAAVLSLDPDEGPFSPFEFQAIITRTNEYLAEKKISYYEAALIRIFCATGRRPIQIAGLKVKDLYMTDKYNFSDKKEVHILNIPKAKVRGASGFRFTFSEVGIRESIAKILFEHIQILKQRLTKQIKRELSEQELAELPLFYDFEKLTNLDWGNQNEILEILTNEIIHMPTNELTQLLKGAVSKLGIRSRETGQPIYINAYRFRYTLGTNAARQKAGVNVIAKLLDHHDTQNAHCYVQSVPEIAQQISSIMDESLRKYADAFQGKVVKDEIEAQSQIKDANRISCVEQNCDVGSCGTHQYCNDYAPIACYLCSKFMPWANAPHHLVLEQLIKERDDLITMGCSLEVAAVNDRTIIAVQQVIDACKEFNHG</sequence>
<organism evidence="2 3">
    <name type="scientific">Acinetobacter nosocomialis 28F</name>
    <dbReference type="NCBI Taxonomy" id="1147131"/>
    <lineage>
        <taxon>Bacteria</taxon>
        <taxon>Pseudomonadati</taxon>
        <taxon>Pseudomonadota</taxon>
        <taxon>Gammaproteobacteria</taxon>
        <taxon>Moraxellales</taxon>
        <taxon>Moraxellaceae</taxon>
        <taxon>Acinetobacter</taxon>
        <taxon>Acinetobacter calcoaceticus/baumannii complex</taxon>
    </lineage>
</organism>
<dbReference type="GO" id="GO:0015074">
    <property type="term" value="P:DNA integration"/>
    <property type="evidence" value="ECO:0007669"/>
    <property type="project" value="InterPro"/>
</dbReference>
<reference evidence="2 3" key="1">
    <citation type="submission" date="2013-06" db="EMBL/GenBank/DDBJ databases">
        <title>Comparative analysis of genomes of multi-drug Acinetobacter sp. from Colombian Hospitals.</title>
        <authorList>
            <person name="Barreto-Hernandez E."/>
            <person name="Gonzalez E.B."/>
            <person name="Cepeda L.A."/>
            <person name="Valenzuela E.M."/>
            <person name="Falquet L."/>
            <person name="Reguero M.T."/>
            <person name="Mantilla R."/>
        </authorList>
    </citation>
    <scope>NUCLEOTIDE SEQUENCE [LARGE SCALE GENOMIC DNA]</scope>
    <source>
        <strain evidence="2 3">28F</strain>
    </source>
</reference>
<evidence type="ECO:0000256" key="1">
    <source>
        <dbReference type="ARBA" id="ARBA00023172"/>
    </source>
</evidence>
<dbReference type="GO" id="GO:0003677">
    <property type="term" value="F:DNA binding"/>
    <property type="evidence" value="ECO:0007669"/>
    <property type="project" value="InterPro"/>
</dbReference>
<dbReference type="InterPro" id="IPR013762">
    <property type="entry name" value="Integrase-like_cat_sf"/>
</dbReference>
<dbReference type="AlphaFoldDB" id="A0AA36K952"/>
<dbReference type="InterPro" id="IPR048120">
    <property type="entry name" value="Integrase-like"/>
</dbReference>
<dbReference type="SUPFAM" id="SSF56349">
    <property type="entry name" value="DNA breaking-rejoining enzymes"/>
    <property type="match status" value="1"/>
</dbReference>
<keyword evidence="1" id="KW-0233">DNA recombination</keyword>
<dbReference type="NCBIfam" id="NF041502">
    <property type="entry name" value="integrase_1"/>
    <property type="match status" value="1"/>
</dbReference>
<keyword evidence="3" id="KW-1185">Reference proteome</keyword>
<dbReference type="GO" id="GO:0006310">
    <property type="term" value="P:DNA recombination"/>
    <property type="evidence" value="ECO:0007669"/>
    <property type="project" value="UniProtKB-KW"/>
</dbReference>
<evidence type="ECO:0000313" key="3">
    <source>
        <dbReference type="Proteomes" id="UP000019193"/>
    </source>
</evidence>
<gene>
    <name evidence="2" type="ORF">ANICBIBUN_08393</name>
</gene>
<accession>A0AA36K952</accession>
<dbReference type="Proteomes" id="UP000019193">
    <property type="component" value="Unassembled WGS sequence"/>
</dbReference>
<protein>
    <submittedName>
        <fullName evidence="2">DNA breaking-rejoining enzyme</fullName>
    </submittedName>
</protein>
<name>A0AA36K952_ACINO</name>
<evidence type="ECO:0000313" key="2">
    <source>
        <dbReference type="EMBL" id="CDG73880.1"/>
    </source>
</evidence>
<dbReference type="Gene3D" id="1.10.443.10">
    <property type="entry name" value="Intergrase catalytic core"/>
    <property type="match status" value="1"/>
</dbReference>